<evidence type="ECO:0000259" key="2">
    <source>
        <dbReference type="Pfam" id="PF13539"/>
    </source>
</evidence>
<dbReference type="Proteomes" id="UP000572984">
    <property type="component" value="Unassembled WGS sequence"/>
</dbReference>
<sequence length="199" mass="21778">MIQKASSVCVVLFGLVLSGSSPDAWAQAEPGGDPHGFPNAIDPSLHGPGGVYAKIPARDDLGRDQLVMFRAWNPDPVGSHEANLRALNPVLASVVRKAQDDIQGQRFVIGSGKRDGRLQRMAVTWGWSRTQDSMHRSGNAVDLWPLDRDGRVIFDRTAQSRIAEAMKRAAMELGVALRWGGHFQSFKNADRSHFELAVP</sequence>
<dbReference type="InterPro" id="IPR039561">
    <property type="entry name" value="Peptidase_M15C"/>
</dbReference>
<accession>A0A838BJ71</accession>
<keyword evidence="1" id="KW-0732">Signal</keyword>
<dbReference type="Gene3D" id="3.30.1380.10">
    <property type="match status" value="1"/>
</dbReference>
<evidence type="ECO:0000313" key="3">
    <source>
        <dbReference type="EMBL" id="MBA1155644.1"/>
    </source>
</evidence>
<proteinExistence type="predicted"/>
<keyword evidence="4" id="KW-1185">Reference proteome</keyword>
<feature type="domain" description="Peptidase M15C" evidence="2">
    <location>
        <begin position="130"/>
        <end position="196"/>
    </location>
</feature>
<dbReference type="SUPFAM" id="SSF55166">
    <property type="entry name" value="Hedgehog/DD-peptidase"/>
    <property type="match status" value="1"/>
</dbReference>
<reference evidence="3 4" key="1">
    <citation type="submission" date="2020-07" db="EMBL/GenBank/DDBJ databases">
        <title>Draft genome and description of Microvirga mediterraneensis Marseille-Q2068 sp. nov.</title>
        <authorList>
            <person name="Boxberger M."/>
        </authorList>
    </citation>
    <scope>NUCLEOTIDE SEQUENCE [LARGE SCALE GENOMIC DNA]</scope>
    <source>
        <strain evidence="3 4">Marseille-Q2068</strain>
    </source>
</reference>
<dbReference type="EMBL" id="JACDXJ010000001">
    <property type="protein sequence ID" value="MBA1155644.1"/>
    <property type="molecule type" value="Genomic_DNA"/>
</dbReference>
<dbReference type="AlphaFoldDB" id="A0A838BJ71"/>
<feature type="chain" id="PRO_5032960207" evidence="1">
    <location>
        <begin position="27"/>
        <end position="199"/>
    </location>
</feature>
<dbReference type="InterPro" id="IPR009045">
    <property type="entry name" value="Zn_M74/Hedgehog-like"/>
</dbReference>
<dbReference type="Pfam" id="PF13539">
    <property type="entry name" value="Peptidase_M15_4"/>
    <property type="match status" value="1"/>
</dbReference>
<evidence type="ECO:0000256" key="1">
    <source>
        <dbReference type="SAM" id="SignalP"/>
    </source>
</evidence>
<comment type="caution">
    <text evidence="3">The sequence shown here is derived from an EMBL/GenBank/DDBJ whole genome shotgun (WGS) entry which is preliminary data.</text>
</comment>
<organism evidence="3 4">
    <name type="scientific">Microvirga mediterraneensis</name>
    <dbReference type="NCBI Taxonomy" id="2754695"/>
    <lineage>
        <taxon>Bacteria</taxon>
        <taxon>Pseudomonadati</taxon>
        <taxon>Pseudomonadota</taxon>
        <taxon>Alphaproteobacteria</taxon>
        <taxon>Hyphomicrobiales</taxon>
        <taxon>Methylobacteriaceae</taxon>
        <taxon>Microvirga</taxon>
    </lineage>
</organism>
<dbReference type="RefSeq" id="WP_181051267.1">
    <property type="nucleotide sequence ID" value="NZ_JACDXJ010000001.1"/>
</dbReference>
<gene>
    <name evidence="3" type="ORF">H0S73_05765</name>
</gene>
<dbReference type="GO" id="GO:0008233">
    <property type="term" value="F:peptidase activity"/>
    <property type="evidence" value="ECO:0007669"/>
    <property type="project" value="InterPro"/>
</dbReference>
<evidence type="ECO:0000313" key="4">
    <source>
        <dbReference type="Proteomes" id="UP000572984"/>
    </source>
</evidence>
<name>A0A838BJ71_9HYPH</name>
<protein>
    <submittedName>
        <fullName evidence="3">M15 family metallopeptidase</fullName>
    </submittedName>
</protein>
<feature type="signal peptide" evidence="1">
    <location>
        <begin position="1"/>
        <end position="26"/>
    </location>
</feature>